<evidence type="ECO:0000256" key="4">
    <source>
        <dbReference type="ARBA" id="ARBA00012305"/>
    </source>
</evidence>
<dbReference type="Gene3D" id="1.20.1440.90">
    <property type="entry name" value="Phosphoenolpyruvate/pyruvate domain"/>
    <property type="match status" value="1"/>
</dbReference>
<keyword evidence="14" id="KW-1185">Reference proteome</keyword>
<evidence type="ECO:0000256" key="11">
    <source>
        <dbReference type="PROSITE-ProRule" id="PRU10111"/>
    </source>
</evidence>
<keyword evidence="7 10" id="KW-0456">Lyase</keyword>
<dbReference type="InterPro" id="IPR015813">
    <property type="entry name" value="Pyrv/PenolPyrv_kinase-like_dom"/>
</dbReference>
<dbReference type="InterPro" id="IPR018129">
    <property type="entry name" value="PEP_COase_Lys_AS"/>
</dbReference>
<keyword evidence="13" id="KW-0670">Pyruvate</keyword>
<dbReference type="GO" id="GO:0005829">
    <property type="term" value="C:cytosol"/>
    <property type="evidence" value="ECO:0007669"/>
    <property type="project" value="TreeGrafter"/>
</dbReference>
<keyword evidence="6 10" id="KW-0460">Magnesium</keyword>
<evidence type="ECO:0000313" key="13">
    <source>
        <dbReference type="EMBL" id="QNN70721.1"/>
    </source>
</evidence>
<dbReference type="AlphaFoldDB" id="A0A7G9SS96"/>
<gene>
    <name evidence="10 13" type="primary">ppc</name>
    <name evidence="13" type="ORF">H9L16_03675</name>
</gene>
<dbReference type="InterPro" id="IPR021135">
    <property type="entry name" value="PEP_COase"/>
</dbReference>
<dbReference type="GO" id="GO:0006099">
    <property type="term" value="P:tricarboxylic acid cycle"/>
    <property type="evidence" value="ECO:0007669"/>
    <property type="project" value="InterPro"/>
</dbReference>
<dbReference type="PANTHER" id="PTHR30523">
    <property type="entry name" value="PHOSPHOENOLPYRUVATE CARBOXYLASE"/>
    <property type="match status" value="1"/>
</dbReference>
<evidence type="ECO:0000256" key="3">
    <source>
        <dbReference type="ARBA" id="ARBA00008346"/>
    </source>
</evidence>
<dbReference type="GO" id="GO:0015977">
    <property type="term" value="P:carbon fixation"/>
    <property type="evidence" value="ECO:0007669"/>
    <property type="project" value="UniProtKB-UniRule"/>
</dbReference>
<comment type="subunit">
    <text evidence="10">Homotetramer.</text>
</comment>
<name>A0A7G9SS96_9GAMM</name>
<evidence type="ECO:0000256" key="12">
    <source>
        <dbReference type="PROSITE-ProRule" id="PRU10112"/>
    </source>
</evidence>
<sequence>MTPIARPLREPLDFAESDTLLRDDVRRLGAMVGDMLAEQVSAEFLQQVEAVRRIAIARREQGEPVDALAQRLSEVTLGDAEALVRAFAAYFGATNVAERVHRIRRRRDYQRTGSAPQPGSLEAVLLELRNDGVGLPELQALLPRMCIEPVFTAHPTEAVRRALLLKERTIVERLVADIDRTRTPPERGADDARIRQSLTTTWQTTEVPPHKPTVADEVEHIGFYLSSVLYRVLPVFYEAFVGAIEAVYGERIELPPLLRFGTWVGGDMDGNPNVGATTVRDALAAQRAQALACYQSDLRALGDILTQSEERVGFDAAITARTDEYKSLLPDGAVRARPRLADMPYRQLLGQMRGRLSATVAGGTGGYPDAGAFIADLELIDASLAHHRGDQAGRFALQRVLWRARTFGFHMAALDLRQDSAAHDDALAALDNHADWATQPVPARVERLHALIEGAAVSAPNAPSAVSTLAVFRTVHELRRTLGEHAFGPYIISMSRSEADALAVLALARIAGCVDDDAVPLDVAPLFETVDDLQAAPEVMRALFADPVYRAHLAARGNRQTVMLGYSDSAKDGGLLASRWALQRAQVDLLELAREAGVAIVFFHGRGGSVSRGGGKTERAIIAAPRGSVDGRMRVTEQGEVIHRKYGIRALALRNLEQMTGAVLRASLRPRPPEPREAPWRDIAAELARTSRTHYRALVHEREDFPAYFRAATPIDVIEQLRIGSRPSRRRDGGIANLRAIPWVFAWSQNRSGLTGWYGVGTALQNGIDTHGLDAMAAMARDWRFFAAAIDDVEMLMAKSDVDIFERYSLLAGDAHDAFFPQIVEEFERTRDAILAIKGRDELLADDYRLRLSIRLRNPYVDPISLLQVDLLRRWRAGGREDEALLRALVATVNGIAAGIQNTG</sequence>
<evidence type="ECO:0000256" key="7">
    <source>
        <dbReference type="ARBA" id="ARBA00023239"/>
    </source>
</evidence>
<dbReference type="PROSITE" id="PS00393">
    <property type="entry name" value="PEPCASE_2"/>
    <property type="match status" value="1"/>
</dbReference>
<dbReference type="SUPFAM" id="SSF51621">
    <property type="entry name" value="Phosphoenolpyruvate/pyruvate domain"/>
    <property type="match status" value="1"/>
</dbReference>
<evidence type="ECO:0000256" key="8">
    <source>
        <dbReference type="ARBA" id="ARBA00023300"/>
    </source>
</evidence>
<evidence type="ECO:0000256" key="10">
    <source>
        <dbReference type="HAMAP-Rule" id="MF_00595"/>
    </source>
</evidence>
<dbReference type="Proteomes" id="UP000515804">
    <property type="component" value="Chromosome"/>
</dbReference>
<protein>
    <recommendedName>
        <fullName evidence="5 10">Phosphoenolpyruvate carboxylase</fullName>
        <shortName evidence="10">PEPC</shortName>
        <shortName evidence="10">PEPCase</shortName>
        <ecNumber evidence="4 10">4.1.1.31</ecNumber>
    </recommendedName>
</protein>
<dbReference type="HAMAP" id="MF_00595">
    <property type="entry name" value="PEPcase_type1"/>
    <property type="match status" value="1"/>
</dbReference>
<feature type="active site" evidence="10 12">
    <location>
        <position position="571"/>
    </location>
</feature>
<dbReference type="GO" id="GO:0008964">
    <property type="term" value="F:phosphoenolpyruvate carboxylase activity"/>
    <property type="evidence" value="ECO:0007669"/>
    <property type="project" value="UniProtKB-UniRule"/>
</dbReference>
<proteinExistence type="inferred from homology"/>
<dbReference type="PRINTS" id="PR00150">
    <property type="entry name" value="PEPCARBXLASE"/>
</dbReference>
<evidence type="ECO:0000256" key="6">
    <source>
        <dbReference type="ARBA" id="ARBA00022842"/>
    </source>
</evidence>
<evidence type="ECO:0000313" key="14">
    <source>
        <dbReference type="Proteomes" id="UP000515804"/>
    </source>
</evidence>
<dbReference type="EC" id="4.1.1.31" evidence="4 10"/>
<dbReference type="NCBIfam" id="NF000584">
    <property type="entry name" value="PRK00009.1"/>
    <property type="match status" value="1"/>
</dbReference>
<comment type="function">
    <text evidence="2 10">Forms oxaloacetate, a four-carbon dicarboxylic acid source for the tricarboxylic acid cycle.</text>
</comment>
<dbReference type="GO" id="GO:0006107">
    <property type="term" value="P:oxaloacetate metabolic process"/>
    <property type="evidence" value="ECO:0007669"/>
    <property type="project" value="UniProtKB-UniRule"/>
</dbReference>
<comment type="similarity">
    <text evidence="3 10">Belongs to the PEPCase type 1 family.</text>
</comment>
<dbReference type="PANTHER" id="PTHR30523:SF6">
    <property type="entry name" value="PHOSPHOENOLPYRUVATE CARBOXYLASE"/>
    <property type="match status" value="1"/>
</dbReference>
<keyword evidence="8 10" id="KW-0120">Carbon dioxide fixation</keyword>
<evidence type="ECO:0000256" key="9">
    <source>
        <dbReference type="ARBA" id="ARBA00048995"/>
    </source>
</evidence>
<dbReference type="InterPro" id="IPR033129">
    <property type="entry name" value="PEPCASE_His_AS"/>
</dbReference>
<dbReference type="EMBL" id="CP060719">
    <property type="protein sequence ID" value="QNN70721.1"/>
    <property type="molecule type" value="Genomic_DNA"/>
</dbReference>
<comment type="cofactor">
    <cofactor evidence="1 10">
        <name>Mg(2+)</name>
        <dbReference type="ChEBI" id="CHEBI:18420"/>
    </cofactor>
</comment>
<dbReference type="Pfam" id="PF00311">
    <property type="entry name" value="PEPcase"/>
    <property type="match status" value="1"/>
</dbReference>
<dbReference type="PROSITE" id="PS00781">
    <property type="entry name" value="PEPCASE_1"/>
    <property type="match status" value="1"/>
</dbReference>
<evidence type="ECO:0000256" key="1">
    <source>
        <dbReference type="ARBA" id="ARBA00001946"/>
    </source>
</evidence>
<accession>A0A7G9SS96</accession>
<evidence type="ECO:0000256" key="5">
    <source>
        <dbReference type="ARBA" id="ARBA00022419"/>
    </source>
</evidence>
<dbReference type="InterPro" id="IPR022805">
    <property type="entry name" value="PEP_COase_bac/pln-type"/>
</dbReference>
<dbReference type="KEGG" id="tcn:H9L16_03675"/>
<organism evidence="13 14">
    <name type="scientific">Thermomonas carbonis</name>
    <dbReference type="NCBI Taxonomy" id="1463158"/>
    <lineage>
        <taxon>Bacteria</taxon>
        <taxon>Pseudomonadati</taxon>
        <taxon>Pseudomonadota</taxon>
        <taxon>Gammaproteobacteria</taxon>
        <taxon>Lysobacterales</taxon>
        <taxon>Lysobacteraceae</taxon>
        <taxon>Thermomonas</taxon>
    </lineage>
</organism>
<reference evidence="13 14" key="1">
    <citation type="submission" date="2020-08" db="EMBL/GenBank/DDBJ databases">
        <title>Genome sequence of Thermomonas carbonis KCTC 42013T.</title>
        <authorList>
            <person name="Hyun D.-W."/>
            <person name="Bae J.-W."/>
        </authorList>
    </citation>
    <scope>NUCLEOTIDE SEQUENCE [LARGE SCALE GENOMIC DNA]</scope>
    <source>
        <strain evidence="13 14">KCTC 42013</strain>
    </source>
</reference>
<comment type="catalytic activity">
    <reaction evidence="9 10">
        <text>oxaloacetate + phosphate = phosphoenolpyruvate + hydrogencarbonate</text>
        <dbReference type="Rhea" id="RHEA:28370"/>
        <dbReference type="ChEBI" id="CHEBI:16452"/>
        <dbReference type="ChEBI" id="CHEBI:17544"/>
        <dbReference type="ChEBI" id="CHEBI:43474"/>
        <dbReference type="ChEBI" id="CHEBI:58702"/>
        <dbReference type="EC" id="4.1.1.31"/>
    </reaction>
</comment>
<dbReference type="RefSeq" id="WP_187553237.1">
    <property type="nucleotide sequence ID" value="NZ_BMZL01000001.1"/>
</dbReference>
<dbReference type="GO" id="GO:0000287">
    <property type="term" value="F:magnesium ion binding"/>
    <property type="evidence" value="ECO:0007669"/>
    <property type="project" value="UniProtKB-UniRule"/>
</dbReference>
<feature type="active site" evidence="10 11">
    <location>
        <position position="154"/>
    </location>
</feature>
<evidence type="ECO:0000256" key="2">
    <source>
        <dbReference type="ARBA" id="ARBA00003670"/>
    </source>
</evidence>